<comment type="caution">
    <text evidence="1">The sequence shown here is derived from an EMBL/GenBank/DDBJ whole genome shotgun (WGS) entry which is preliminary data.</text>
</comment>
<protein>
    <submittedName>
        <fullName evidence="1">Uncharacterized protein</fullName>
    </submittedName>
</protein>
<evidence type="ECO:0000313" key="1">
    <source>
        <dbReference type="EMBL" id="KAJ1885990.1"/>
    </source>
</evidence>
<reference evidence="1" key="1">
    <citation type="submission" date="2022-07" db="EMBL/GenBank/DDBJ databases">
        <title>Phylogenomic reconstructions and comparative analyses of Kickxellomycotina fungi.</title>
        <authorList>
            <person name="Reynolds N.K."/>
            <person name="Stajich J.E."/>
            <person name="Barry K."/>
            <person name="Grigoriev I.V."/>
            <person name="Crous P."/>
            <person name="Smith M.E."/>
        </authorList>
    </citation>
    <scope>NUCLEOTIDE SEQUENCE</scope>
    <source>
        <strain evidence="1">Benny 63K</strain>
    </source>
</reference>
<keyword evidence="2" id="KW-1185">Reference proteome</keyword>
<gene>
    <name evidence="1" type="ORF">LPJ66_009851</name>
</gene>
<feature type="non-terminal residue" evidence="1">
    <location>
        <position position="646"/>
    </location>
</feature>
<organism evidence="1 2">
    <name type="scientific">Kickxella alabastrina</name>
    <dbReference type="NCBI Taxonomy" id="61397"/>
    <lineage>
        <taxon>Eukaryota</taxon>
        <taxon>Fungi</taxon>
        <taxon>Fungi incertae sedis</taxon>
        <taxon>Zoopagomycota</taxon>
        <taxon>Kickxellomycotina</taxon>
        <taxon>Kickxellomycetes</taxon>
        <taxon>Kickxellales</taxon>
        <taxon>Kickxellaceae</taxon>
        <taxon>Kickxella</taxon>
    </lineage>
</organism>
<evidence type="ECO:0000313" key="2">
    <source>
        <dbReference type="Proteomes" id="UP001150581"/>
    </source>
</evidence>
<dbReference type="EMBL" id="JANBPG010002381">
    <property type="protein sequence ID" value="KAJ1885990.1"/>
    <property type="molecule type" value="Genomic_DNA"/>
</dbReference>
<name>A0ACC1I2B1_9FUNG</name>
<sequence>MPCFSQLPFVILNRILRVAIDTDERNIDAWADRLPLLGVCRGWREVATGLVYCNAILDGSSEYGLGFVEHSHDTAVKDKLVNTNIGLTKATGNTHLVKTVTIKIDHFEYYRSLIAEANSIFSFETSDWSRVSTLNISSYPGDNNNDIGSESQSDIMDNANEFTRQMAKYMPGVDSLDNMMMYHNNAPVSNMTSLMSQMYSRNLKYFRNYEPFTLAESVEPAKFTQLTTLNINMNHMDYIPHVCCQKLQTLVLRNVTSVFSWSKLANTKQAETIVFPSLRKLDFKCDESFDVQSIGSSGALQFPALRNLSVTVPTFDMLEEFMDFKVLKCPHVTQLCIDVDELKDHLDDDFNISMQRSKNLAASIKQHVPNVTELMIGRYARNDKIPFYDELVSLYIDQLVHVSIPSPMTFTATQFSRELAHLSLNLGLDTLQSLPSVFFETLEFLKLDNVHPTFAWEKMLKNDSTAEDICFKRLESLNIKYSDNIENEENSEDECIALECQQFISSQNEQQKKQSTLNVLCPRLKNLWIHNVTVPRLQKIMRCSSGQWPCVRSVDIWIQKYDISNVLDVIDSDEYMQATSAFGEYMVKAMPNVNNLDIQSFDASDKHLKQFCNVISNGYAHRLMIYDCNIPVVWTANAFSPELRHL</sequence>
<accession>A0ACC1I2B1</accession>
<dbReference type="Proteomes" id="UP001150581">
    <property type="component" value="Unassembled WGS sequence"/>
</dbReference>
<proteinExistence type="predicted"/>